<dbReference type="Pfam" id="PF07686">
    <property type="entry name" value="V-set"/>
    <property type="match status" value="1"/>
</dbReference>
<dbReference type="Proteomes" id="UP000291343">
    <property type="component" value="Unassembled WGS sequence"/>
</dbReference>
<evidence type="ECO:0000259" key="8">
    <source>
        <dbReference type="PROSITE" id="PS50835"/>
    </source>
</evidence>
<dbReference type="OrthoDB" id="6419989at2759"/>
<proteinExistence type="predicted"/>
<dbReference type="InterPro" id="IPR007110">
    <property type="entry name" value="Ig-like_dom"/>
</dbReference>
<evidence type="ECO:0000313" key="10">
    <source>
        <dbReference type="Proteomes" id="UP000291343"/>
    </source>
</evidence>
<accession>A0A482XGN1</accession>
<dbReference type="STRING" id="195883.A0A482XGN1"/>
<dbReference type="InterPro" id="IPR003599">
    <property type="entry name" value="Ig_sub"/>
</dbReference>
<dbReference type="InterPro" id="IPR013162">
    <property type="entry name" value="CD80_C2-set"/>
</dbReference>
<feature type="signal peptide" evidence="7">
    <location>
        <begin position="1"/>
        <end position="24"/>
    </location>
</feature>
<dbReference type="Gene3D" id="2.60.40.10">
    <property type="entry name" value="Immunoglobulins"/>
    <property type="match status" value="2"/>
</dbReference>
<dbReference type="Pfam" id="PF08205">
    <property type="entry name" value="C2-set_2"/>
    <property type="match status" value="1"/>
</dbReference>
<dbReference type="FunFam" id="2.60.40.10:FF:000437">
    <property type="entry name" value="Beat-IIIc, isoform A"/>
    <property type="match status" value="1"/>
</dbReference>
<dbReference type="EMBL" id="QKKF02010496">
    <property type="protein sequence ID" value="RZF44468.1"/>
    <property type="molecule type" value="Genomic_DNA"/>
</dbReference>
<keyword evidence="4" id="KW-0472">Membrane</keyword>
<evidence type="ECO:0000256" key="5">
    <source>
        <dbReference type="ARBA" id="ARBA00023157"/>
    </source>
</evidence>
<evidence type="ECO:0000256" key="6">
    <source>
        <dbReference type="SAM" id="MobiDB-lite"/>
    </source>
</evidence>
<feature type="chain" id="PRO_5019829924" description="Ig-like domain-containing protein" evidence="7">
    <location>
        <begin position="25"/>
        <end position="317"/>
    </location>
</feature>
<organism evidence="9 10">
    <name type="scientific">Laodelphax striatellus</name>
    <name type="common">Small brown planthopper</name>
    <name type="synonym">Delphax striatella</name>
    <dbReference type="NCBI Taxonomy" id="195883"/>
    <lineage>
        <taxon>Eukaryota</taxon>
        <taxon>Metazoa</taxon>
        <taxon>Ecdysozoa</taxon>
        <taxon>Arthropoda</taxon>
        <taxon>Hexapoda</taxon>
        <taxon>Insecta</taxon>
        <taxon>Pterygota</taxon>
        <taxon>Neoptera</taxon>
        <taxon>Paraneoptera</taxon>
        <taxon>Hemiptera</taxon>
        <taxon>Auchenorrhyncha</taxon>
        <taxon>Fulgoroidea</taxon>
        <taxon>Delphacidae</taxon>
        <taxon>Criomorphinae</taxon>
        <taxon>Laodelphax</taxon>
    </lineage>
</organism>
<dbReference type="InterPro" id="IPR013106">
    <property type="entry name" value="Ig_V-set"/>
</dbReference>
<evidence type="ECO:0000256" key="4">
    <source>
        <dbReference type="ARBA" id="ARBA00023136"/>
    </source>
</evidence>
<evidence type="ECO:0000256" key="2">
    <source>
        <dbReference type="ARBA" id="ARBA00022692"/>
    </source>
</evidence>
<evidence type="ECO:0000256" key="7">
    <source>
        <dbReference type="SAM" id="SignalP"/>
    </source>
</evidence>
<gene>
    <name evidence="9" type="ORF">LSTR_LSTR002241</name>
</gene>
<dbReference type="SMART" id="SM00409">
    <property type="entry name" value="IG"/>
    <property type="match status" value="1"/>
</dbReference>
<evidence type="ECO:0000256" key="3">
    <source>
        <dbReference type="ARBA" id="ARBA00022989"/>
    </source>
</evidence>
<feature type="domain" description="Ig-like" evidence="8">
    <location>
        <begin position="140"/>
        <end position="242"/>
    </location>
</feature>
<sequence>MEAGVITLINVFTFILLTGQAVTGLKDVRVTVPIAVTRGDNARLRCHFDLEGDQLYSVKWYFGPREFYRYTPREKPAIKMFPVMMNKALDIDTSSSNETQVTLKNVSTPFSGRYSCEVSADAPSFHTALVSGEMTVVVVPQSRPVLMGVKPRYRIGDTLRANCTSPGSRPAANLTWVLNDDPVDTRFVRQYRGMQQTDLETSTTTLEMPLMVRHFTKKGRMKVRCAASIHNIYWQTTEKSAEEERPRGLVNDVVQSVHYRPDDFEEGDVYGDDEIDPTSSSFGSYGKSGVPRTLHGKTLLIGVATLLGVSRRPLMAD</sequence>
<dbReference type="InParanoid" id="A0A482XGN1"/>
<keyword evidence="3" id="KW-1133">Transmembrane helix</keyword>
<dbReference type="PANTHER" id="PTHR21261:SF8">
    <property type="entry name" value="BEATEN PATH IA, ISOFORM B-RELATED"/>
    <property type="match status" value="1"/>
</dbReference>
<evidence type="ECO:0000313" key="9">
    <source>
        <dbReference type="EMBL" id="RZF44468.1"/>
    </source>
</evidence>
<dbReference type="SUPFAM" id="SSF48726">
    <property type="entry name" value="Immunoglobulin"/>
    <property type="match status" value="2"/>
</dbReference>
<dbReference type="PANTHER" id="PTHR21261">
    <property type="entry name" value="BEAT PROTEIN"/>
    <property type="match status" value="1"/>
</dbReference>
<name>A0A482XGN1_LAOST</name>
<dbReference type="AlphaFoldDB" id="A0A482XGN1"/>
<dbReference type="FunCoup" id="A0A482XGN1">
    <property type="interactions" value="7"/>
</dbReference>
<feature type="domain" description="Ig-like" evidence="8">
    <location>
        <begin position="36"/>
        <end position="131"/>
    </location>
</feature>
<comment type="caution">
    <text evidence="9">The sequence shown here is derived from an EMBL/GenBank/DDBJ whole genome shotgun (WGS) entry which is preliminary data.</text>
</comment>
<dbReference type="GO" id="GO:0016020">
    <property type="term" value="C:membrane"/>
    <property type="evidence" value="ECO:0007669"/>
    <property type="project" value="UniProtKB-SubCell"/>
</dbReference>
<keyword evidence="10" id="KW-1185">Reference proteome</keyword>
<dbReference type="InterPro" id="IPR013783">
    <property type="entry name" value="Ig-like_fold"/>
</dbReference>
<comment type="subcellular location">
    <subcellularLocation>
        <location evidence="1">Membrane</location>
        <topology evidence="1">Single-pass membrane protein</topology>
    </subcellularLocation>
</comment>
<keyword evidence="5" id="KW-1015">Disulfide bond</keyword>
<reference evidence="9 10" key="1">
    <citation type="journal article" date="2017" name="Gigascience">
        <title>Genome sequence of the small brown planthopper, Laodelphax striatellus.</title>
        <authorList>
            <person name="Zhu J."/>
            <person name="Jiang F."/>
            <person name="Wang X."/>
            <person name="Yang P."/>
            <person name="Bao Y."/>
            <person name="Zhao W."/>
            <person name="Wang W."/>
            <person name="Lu H."/>
            <person name="Wang Q."/>
            <person name="Cui N."/>
            <person name="Li J."/>
            <person name="Chen X."/>
            <person name="Luo L."/>
            <person name="Yu J."/>
            <person name="Kang L."/>
            <person name="Cui F."/>
        </authorList>
    </citation>
    <scope>NUCLEOTIDE SEQUENCE [LARGE SCALE GENOMIC DNA]</scope>
    <source>
        <strain evidence="9">Lst14</strain>
    </source>
</reference>
<protein>
    <recommendedName>
        <fullName evidence="8">Ig-like domain-containing protein</fullName>
    </recommendedName>
</protein>
<dbReference type="PROSITE" id="PS50835">
    <property type="entry name" value="IG_LIKE"/>
    <property type="match status" value="2"/>
</dbReference>
<evidence type="ECO:0000256" key="1">
    <source>
        <dbReference type="ARBA" id="ARBA00004167"/>
    </source>
</evidence>
<keyword evidence="7" id="KW-0732">Signal</keyword>
<keyword evidence="2" id="KW-0812">Transmembrane</keyword>
<feature type="region of interest" description="Disordered" evidence="6">
    <location>
        <begin position="263"/>
        <end position="286"/>
    </location>
</feature>
<dbReference type="InterPro" id="IPR036179">
    <property type="entry name" value="Ig-like_dom_sf"/>
</dbReference>
<feature type="compositionally biased region" description="Acidic residues" evidence="6">
    <location>
        <begin position="263"/>
        <end position="276"/>
    </location>
</feature>